<feature type="transmembrane region" description="Helical" evidence="6">
    <location>
        <begin position="42"/>
        <end position="63"/>
    </location>
</feature>
<dbReference type="AlphaFoldDB" id="A0A1W1VIP3"/>
<protein>
    <submittedName>
        <fullName evidence="8">LPXTG-motif cell wall anchor domain-containing protein</fullName>
    </submittedName>
</protein>
<keyword evidence="9" id="KW-1185">Reference proteome</keyword>
<accession>A0A1W1VIP3</accession>
<gene>
    <name evidence="8" type="ORF">SAMN00017477_2036</name>
</gene>
<reference evidence="9" key="1">
    <citation type="submission" date="2017-04" db="EMBL/GenBank/DDBJ databases">
        <authorList>
            <person name="Varghese N."/>
            <person name="Submissions S."/>
        </authorList>
    </citation>
    <scope>NUCLEOTIDE SEQUENCE [LARGE SCALE GENOMIC DNA]</scope>
    <source>
        <strain evidence="9">DSM 20463</strain>
    </source>
</reference>
<dbReference type="Pfam" id="PF00746">
    <property type="entry name" value="Gram_pos_anchor"/>
    <property type="match status" value="1"/>
</dbReference>
<sequence>MTRFEINATSYNANPTTATDNVGDANPEEIINKKVTIPQTGGIGTIIFTVVGIALMAGAVMAMRKRNSEEI</sequence>
<keyword evidence="6" id="KW-1133">Transmembrane helix</keyword>
<keyword evidence="6" id="KW-0472">Membrane</keyword>
<evidence type="ECO:0000256" key="4">
    <source>
        <dbReference type="ARBA" id="ARBA00023088"/>
    </source>
</evidence>
<evidence type="ECO:0000256" key="2">
    <source>
        <dbReference type="ARBA" id="ARBA00022525"/>
    </source>
</evidence>
<feature type="compositionally biased region" description="Polar residues" evidence="5">
    <location>
        <begin position="7"/>
        <end position="20"/>
    </location>
</feature>
<dbReference type="InterPro" id="IPR019931">
    <property type="entry name" value="LPXTG_anchor"/>
</dbReference>
<evidence type="ECO:0000256" key="3">
    <source>
        <dbReference type="ARBA" id="ARBA00022729"/>
    </source>
</evidence>
<dbReference type="RefSeq" id="WP_084231544.1">
    <property type="nucleotide sequence ID" value="NZ_FWWR01000017.1"/>
</dbReference>
<evidence type="ECO:0000313" key="9">
    <source>
        <dbReference type="Proteomes" id="UP000192368"/>
    </source>
</evidence>
<proteinExistence type="predicted"/>
<keyword evidence="2" id="KW-0964">Secreted</keyword>
<dbReference type="STRING" id="573058.SAMN00017477_2036"/>
<dbReference type="Proteomes" id="UP000192368">
    <property type="component" value="Unassembled WGS sequence"/>
</dbReference>
<name>A0A1W1VIP3_PEPAS</name>
<evidence type="ECO:0000313" key="8">
    <source>
        <dbReference type="EMBL" id="SMB93196.1"/>
    </source>
</evidence>
<keyword evidence="3" id="KW-0732">Signal</keyword>
<evidence type="ECO:0000256" key="5">
    <source>
        <dbReference type="SAM" id="MobiDB-lite"/>
    </source>
</evidence>
<dbReference type="OrthoDB" id="2249722at2"/>
<dbReference type="EMBL" id="FWWR01000017">
    <property type="protein sequence ID" value="SMB93196.1"/>
    <property type="molecule type" value="Genomic_DNA"/>
</dbReference>
<feature type="domain" description="Gram-positive cocci surface proteins LPxTG" evidence="7">
    <location>
        <begin position="32"/>
        <end position="69"/>
    </location>
</feature>
<keyword evidence="4" id="KW-0572">Peptidoglycan-anchor</keyword>
<feature type="region of interest" description="Disordered" evidence="5">
    <location>
        <begin position="1"/>
        <end position="23"/>
    </location>
</feature>
<evidence type="ECO:0000256" key="6">
    <source>
        <dbReference type="SAM" id="Phobius"/>
    </source>
</evidence>
<keyword evidence="1" id="KW-0134">Cell wall</keyword>
<organism evidence="8 9">
    <name type="scientific">Peptoniphilus asaccharolyticus DSM 20463</name>
    <dbReference type="NCBI Taxonomy" id="573058"/>
    <lineage>
        <taxon>Bacteria</taxon>
        <taxon>Bacillati</taxon>
        <taxon>Bacillota</taxon>
        <taxon>Tissierellia</taxon>
        <taxon>Tissierellales</taxon>
        <taxon>Peptoniphilaceae</taxon>
        <taxon>Peptoniphilus</taxon>
    </lineage>
</organism>
<evidence type="ECO:0000259" key="7">
    <source>
        <dbReference type="Pfam" id="PF00746"/>
    </source>
</evidence>
<dbReference type="NCBIfam" id="TIGR01167">
    <property type="entry name" value="LPXTG_anchor"/>
    <property type="match status" value="1"/>
</dbReference>
<evidence type="ECO:0000256" key="1">
    <source>
        <dbReference type="ARBA" id="ARBA00022512"/>
    </source>
</evidence>
<keyword evidence="6" id="KW-0812">Transmembrane</keyword>